<feature type="signal peptide" evidence="1">
    <location>
        <begin position="1"/>
        <end position="17"/>
    </location>
</feature>
<name>A0A8T0PJ15_PANVG</name>
<evidence type="ECO:0000313" key="3">
    <source>
        <dbReference type="Proteomes" id="UP000823388"/>
    </source>
</evidence>
<gene>
    <name evidence="2" type="ORF">PVAP13_8KG097215</name>
</gene>
<sequence>MPLLVLVDVGIIGTCDCCSRSNNGDCGDENCIGCMLNDTSSVLLHGISQAKLLQFGAVSEMFIFRRELKWCPTFSRLKTLKLTEHYVHALSCTMMILGKKDYVVVVVVVFDKVNSFISK</sequence>
<keyword evidence="1" id="KW-0732">Signal</keyword>
<dbReference type="EMBL" id="CM029051">
    <property type="protein sequence ID" value="KAG2560898.1"/>
    <property type="molecule type" value="Genomic_DNA"/>
</dbReference>
<accession>A0A8T0PJ15</accession>
<evidence type="ECO:0000313" key="2">
    <source>
        <dbReference type="EMBL" id="KAG2560898.1"/>
    </source>
</evidence>
<evidence type="ECO:0000256" key="1">
    <source>
        <dbReference type="SAM" id="SignalP"/>
    </source>
</evidence>
<organism evidence="2 3">
    <name type="scientific">Panicum virgatum</name>
    <name type="common">Blackwell switchgrass</name>
    <dbReference type="NCBI Taxonomy" id="38727"/>
    <lineage>
        <taxon>Eukaryota</taxon>
        <taxon>Viridiplantae</taxon>
        <taxon>Streptophyta</taxon>
        <taxon>Embryophyta</taxon>
        <taxon>Tracheophyta</taxon>
        <taxon>Spermatophyta</taxon>
        <taxon>Magnoliopsida</taxon>
        <taxon>Liliopsida</taxon>
        <taxon>Poales</taxon>
        <taxon>Poaceae</taxon>
        <taxon>PACMAD clade</taxon>
        <taxon>Panicoideae</taxon>
        <taxon>Panicodae</taxon>
        <taxon>Paniceae</taxon>
        <taxon>Panicinae</taxon>
        <taxon>Panicum</taxon>
        <taxon>Panicum sect. Hiantes</taxon>
    </lineage>
</organism>
<keyword evidence="3" id="KW-1185">Reference proteome</keyword>
<protein>
    <submittedName>
        <fullName evidence="2">Uncharacterized protein</fullName>
    </submittedName>
</protein>
<feature type="chain" id="PRO_5035944992" evidence="1">
    <location>
        <begin position="18"/>
        <end position="119"/>
    </location>
</feature>
<dbReference type="Proteomes" id="UP000823388">
    <property type="component" value="Chromosome 8K"/>
</dbReference>
<reference evidence="2" key="1">
    <citation type="submission" date="2020-05" db="EMBL/GenBank/DDBJ databases">
        <title>WGS assembly of Panicum virgatum.</title>
        <authorList>
            <person name="Lovell J.T."/>
            <person name="Jenkins J."/>
            <person name="Shu S."/>
            <person name="Juenger T.E."/>
            <person name="Schmutz J."/>
        </authorList>
    </citation>
    <scope>NUCLEOTIDE SEQUENCE</scope>
    <source>
        <strain evidence="2">AP13</strain>
    </source>
</reference>
<dbReference type="AlphaFoldDB" id="A0A8T0PJ15"/>
<comment type="caution">
    <text evidence="2">The sequence shown here is derived from an EMBL/GenBank/DDBJ whole genome shotgun (WGS) entry which is preliminary data.</text>
</comment>
<proteinExistence type="predicted"/>